<feature type="region of interest" description="Disordered" evidence="1">
    <location>
        <begin position="145"/>
        <end position="166"/>
    </location>
</feature>
<sequence length="166" mass="17817">MEAAAAGSSRYDFDKAASFSSAKRGGLGAVGERGGWGGGGCVRCERCGEDSGFRSMGCRRWGRWGFHGGRGDGDEVRLGLLESEFLLRLDEIMNKVAEMSGKCAKEVKVVISPCGICPLGAHIDHQNSFIEAERNLAVRSEMREELGADRGGEQGGRPLPNPRDLL</sequence>
<dbReference type="EMBL" id="JBBNAF010000004">
    <property type="protein sequence ID" value="KAK9150537.1"/>
    <property type="molecule type" value="Genomic_DNA"/>
</dbReference>
<protein>
    <submittedName>
        <fullName evidence="2">Uncharacterized protein</fullName>
    </submittedName>
</protein>
<accession>A0AAP0KDK3</accession>
<proteinExistence type="predicted"/>
<evidence type="ECO:0000313" key="2">
    <source>
        <dbReference type="EMBL" id="KAK9150537.1"/>
    </source>
</evidence>
<name>A0AAP0KDK3_9MAGN</name>
<organism evidence="2 3">
    <name type="scientific">Stephania yunnanensis</name>
    <dbReference type="NCBI Taxonomy" id="152371"/>
    <lineage>
        <taxon>Eukaryota</taxon>
        <taxon>Viridiplantae</taxon>
        <taxon>Streptophyta</taxon>
        <taxon>Embryophyta</taxon>
        <taxon>Tracheophyta</taxon>
        <taxon>Spermatophyta</taxon>
        <taxon>Magnoliopsida</taxon>
        <taxon>Ranunculales</taxon>
        <taxon>Menispermaceae</taxon>
        <taxon>Menispermoideae</taxon>
        <taxon>Cissampelideae</taxon>
        <taxon>Stephania</taxon>
    </lineage>
</organism>
<dbReference type="Proteomes" id="UP001420932">
    <property type="component" value="Unassembled WGS sequence"/>
</dbReference>
<gene>
    <name evidence="2" type="ORF">Syun_008846</name>
</gene>
<evidence type="ECO:0000256" key="1">
    <source>
        <dbReference type="SAM" id="MobiDB-lite"/>
    </source>
</evidence>
<keyword evidence="3" id="KW-1185">Reference proteome</keyword>
<evidence type="ECO:0000313" key="3">
    <source>
        <dbReference type="Proteomes" id="UP001420932"/>
    </source>
</evidence>
<comment type="caution">
    <text evidence="2">The sequence shown here is derived from an EMBL/GenBank/DDBJ whole genome shotgun (WGS) entry which is preliminary data.</text>
</comment>
<reference evidence="2 3" key="1">
    <citation type="submission" date="2024-01" db="EMBL/GenBank/DDBJ databases">
        <title>Genome assemblies of Stephania.</title>
        <authorList>
            <person name="Yang L."/>
        </authorList>
    </citation>
    <scope>NUCLEOTIDE SEQUENCE [LARGE SCALE GENOMIC DNA]</scope>
    <source>
        <strain evidence="2">YNDBR</strain>
        <tissue evidence="2">Leaf</tissue>
    </source>
</reference>
<dbReference type="AlphaFoldDB" id="A0AAP0KDK3"/>